<dbReference type="EMBL" id="JBBPBM010000006">
    <property type="protein sequence ID" value="KAK8578748.1"/>
    <property type="molecule type" value="Genomic_DNA"/>
</dbReference>
<proteinExistence type="predicted"/>
<keyword evidence="2" id="KW-1185">Reference proteome</keyword>
<evidence type="ECO:0000313" key="1">
    <source>
        <dbReference type="EMBL" id="KAK8578748.1"/>
    </source>
</evidence>
<protein>
    <submittedName>
        <fullName evidence="1">Uncharacterized protein</fullName>
    </submittedName>
</protein>
<organism evidence="1 2">
    <name type="scientific">Hibiscus sabdariffa</name>
    <name type="common">roselle</name>
    <dbReference type="NCBI Taxonomy" id="183260"/>
    <lineage>
        <taxon>Eukaryota</taxon>
        <taxon>Viridiplantae</taxon>
        <taxon>Streptophyta</taxon>
        <taxon>Embryophyta</taxon>
        <taxon>Tracheophyta</taxon>
        <taxon>Spermatophyta</taxon>
        <taxon>Magnoliopsida</taxon>
        <taxon>eudicotyledons</taxon>
        <taxon>Gunneridae</taxon>
        <taxon>Pentapetalae</taxon>
        <taxon>rosids</taxon>
        <taxon>malvids</taxon>
        <taxon>Malvales</taxon>
        <taxon>Malvaceae</taxon>
        <taxon>Malvoideae</taxon>
        <taxon>Hibiscus</taxon>
    </lineage>
</organism>
<reference evidence="1 2" key="1">
    <citation type="journal article" date="2024" name="G3 (Bethesda)">
        <title>Genome assembly of Hibiscus sabdariffa L. provides insights into metabolisms of medicinal natural products.</title>
        <authorList>
            <person name="Kim T."/>
        </authorList>
    </citation>
    <scope>NUCLEOTIDE SEQUENCE [LARGE SCALE GENOMIC DNA]</scope>
    <source>
        <strain evidence="1">TK-2024</strain>
        <tissue evidence="1">Old leaves</tissue>
    </source>
</reference>
<sequence length="135" mass="14654">MTLERNAMESVGSEVAGTDLAALGFGVVSLTFPFSLSLDSAPINCLHVAVVIKVPLTEKASSESNFGTLCRMQTLEINKGKKRLLLPFSMHLKVSSTMILPTLIYRPMMIECGNSICSSDMESLCDVDIKLALRI</sequence>
<name>A0ABR2FCU1_9ROSI</name>
<comment type="caution">
    <text evidence="1">The sequence shown here is derived from an EMBL/GenBank/DDBJ whole genome shotgun (WGS) entry which is preliminary data.</text>
</comment>
<dbReference type="Proteomes" id="UP001472677">
    <property type="component" value="Unassembled WGS sequence"/>
</dbReference>
<evidence type="ECO:0000313" key="2">
    <source>
        <dbReference type="Proteomes" id="UP001472677"/>
    </source>
</evidence>
<gene>
    <name evidence="1" type="ORF">V6N12_069092</name>
</gene>
<accession>A0ABR2FCU1</accession>